<evidence type="ECO:0000256" key="1">
    <source>
        <dbReference type="SAM" id="MobiDB-lite"/>
    </source>
</evidence>
<feature type="region of interest" description="Disordered" evidence="1">
    <location>
        <begin position="61"/>
        <end position="129"/>
    </location>
</feature>
<feature type="compositionally biased region" description="Basic residues" evidence="1">
    <location>
        <begin position="15"/>
        <end position="26"/>
    </location>
</feature>
<dbReference type="AlphaFoldDB" id="A0A550BUX4"/>
<name>A0A550BUX4_9AGAR</name>
<feature type="compositionally biased region" description="Basic and acidic residues" evidence="1">
    <location>
        <begin position="61"/>
        <end position="71"/>
    </location>
</feature>
<evidence type="ECO:0000313" key="3">
    <source>
        <dbReference type="Proteomes" id="UP000320762"/>
    </source>
</evidence>
<feature type="region of interest" description="Disordered" evidence="1">
    <location>
        <begin position="1"/>
        <end position="38"/>
    </location>
</feature>
<dbReference type="EMBL" id="VDMD01000073">
    <property type="protein sequence ID" value="TRM56306.1"/>
    <property type="molecule type" value="Genomic_DNA"/>
</dbReference>
<keyword evidence="3" id="KW-1185">Reference proteome</keyword>
<gene>
    <name evidence="2" type="ORF">BD626DRAFT_256520</name>
</gene>
<sequence length="200" mass="21917">MSEPDTEPASSPPRDRRRRGTGKAKSAKYVLDSDDVGLPLDEALAREPALRILDSDDPLDAVHLDAERPDDPDQTLTVSDEESDDQVKVVEPVKPPAKKESKSDTGKNPPGVKKGTRKKAAEPAPAPEITYTVRLCDHSQVKITSTSRKNLQTHAITLPSSKSFAVFQDEIVTIAIQLEPRAPRELRWIRGPLPHPPSPS</sequence>
<accession>A0A550BUX4</accession>
<protein>
    <submittedName>
        <fullName evidence="2">Uncharacterized protein</fullName>
    </submittedName>
</protein>
<evidence type="ECO:0000313" key="2">
    <source>
        <dbReference type="EMBL" id="TRM56306.1"/>
    </source>
</evidence>
<reference evidence="2 3" key="1">
    <citation type="journal article" date="2019" name="New Phytol.">
        <title>Comparative genomics reveals unique wood-decay strategies and fruiting body development in the Schizophyllaceae.</title>
        <authorList>
            <person name="Almasi E."/>
            <person name="Sahu N."/>
            <person name="Krizsan K."/>
            <person name="Balint B."/>
            <person name="Kovacs G.M."/>
            <person name="Kiss B."/>
            <person name="Cseklye J."/>
            <person name="Drula E."/>
            <person name="Henrissat B."/>
            <person name="Nagy I."/>
            <person name="Chovatia M."/>
            <person name="Adam C."/>
            <person name="LaButti K."/>
            <person name="Lipzen A."/>
            <person name="Riley R."/>
            <person name="Grigoriev I.V."/>
            <person name="Nagy L.G."/>
        </authorList>
    </citation>
    <scope>NUCLEOTIDE SEQUENCE [LARGE SCALE GENOMIC DNA]</scope>
    <source>
        <strain evidence="2 3">NL-1724</strain>
    </source>
</reference>
<feature type="compositionally biased region" description="Acidic residues" evidence="1">
    <location>
        <begin position="72"/>
        <end position="84"/>
    </location>
</feature>
<dbReference type="Proteomes" id="UP000320762">
    <property type="component" value="Unassembled WGS sequence"/>
</dbReference>
<organism evidence="2 3">
    <name type="scientific">Schizophyllum amplum</name>
    <dbReference type="NCBI Taxonomy" id="97359"/>
    <lineage>
        <taxon>Eukaryota</taxon>
        <taxon>Fungi</taxon>
        <taxon>Dikarya</taxon>
        <taxon>Basidiomycota</taxon>
        <taxon>Agaricomycotina</taxon>
        <taxon>Agaricomycetes</taxon>
        <taxon>Agaricomycetidae</taxon>
        <taxon>Agaricales</taxon>
        <taxon>Schizophyllaceae</taxon>
        <taxon>Schizophyllum</taxon>
    </lineage>
</organism>
<proteinExistence type="predicted"/>
<comment type="caution">
    <text evidence="2">The sequence shown here is derived from an EMBL/GenBank/DDBJ whole genome shotgun (WGS) entry which is preliminary data.</text>
</comment>